<sequence>MKTNIDVMALAKEIESKNREANLIDVEEFIERINGQSMTPGDIIQKIVAPLIGIKLSHQNQFTIELLQKVVDEINSEKELV</sequence>
<comment type="caution">
    <text evidence="1">The sequence shown here is derived from an EMBL/GenBank/DDBJ whole genome shotgun (WGS) entry which is preliminary data.</text>
</comment>
<dbReference type="AlphaFoldDB" id="A0ABD6TLH4"/>
<name>A0ABD6TLH4_9BACI</name>
<dbReference type="EMBL" id="NUUI01000138">
    <property type="protein sequence ID" value="PHG13510.1"/>
    <property type="molecule type" value="Genomic_DNA"/>
</dbReference>
<gene>
    <name evidence="1" type="ORF">COI74_28975</name>
</gene>
<dbReference type="Proteomes" id="UP000225062">
    <property type="component" value="Unassembled WGS sequence"/>
</dbReference>
<protein>
    <submittedName>
        <fullName evidence="1">Uncharacterized protein</fullName>
    </submittedName>
</protein>
<proteinExistence type="predicted"/>
<accession>A0ABD6TLH4</accession>
<evidence type="ECO:0000313" key="2">
    <source>
        <dbReference type="Proteomes" id="UP000225062"/>
    </source>
</evidence>
<reference evidence="1 2" key="1">
    <citation type="submission" date="2017-09" db="EMBL/GenBank/DDBJ databases">
        <title>Large-scale bioinformatics analysis of Bacillus genomes uncovers conserved roles of natural products in bacterial physiology.</title>
        <authorList>
            <consortium name="Agbiome Team Llc"/>
            <person name="Bleich R.M."/>
            <person name="Grubbs K.J."/>
            <person name="Santa Maria K.C."/>
            <person name="Allen S.E."/>
            <person name="Farag S."/>
            <person name="Shank E.A."/>
            <person name="Bowers A."/>
        </authorList>
    </citation>
    <scope>NUCLEOTIDE SEQUENCE [LARGE SCALE GENOMIC DNA]</scope>
    <source>
        <strain evidence="1 2">AFS032503</strain>
    </source>
</reference>
<organism evidence="1 2">
    <name type="scientific">Bacillus wiedmannii</name>
    <dbReference type="NCBI Taxonomy" id="1890302"/>
    <lineage>
        <taxon>Bacteria</taxon>
        <taxon>Bacillati</taxon>
        <taxon>Bacillota</taxon>
        <taxon>Bacilli</taxon>
        <taxon>Bacillales</taxon>
        <taxon>Bacillaceae</taxon>
        <taxon>Bacillus</taxon>
        <taxon>Bacillus cereus group</taxon>
    </lineage>
</organism>
<evidence type="ECO:0000313" key="1">
    <source>
        <dbReference type="EMBL" id="PHG13510.1"/>
    </source>
</evidence>
<dbReference type="RefSeq" id="WP_098150310.1">
    <property type="nucleotide sequence ID" value="NZ_NUBB01000065.1"/>
</dbReference>